<dbReference type="EMBL" id="CAUYUJ010015740">
    <property type="protein sequence ID" value="CAK0857563.1"/>
    <property type="molecule type" value="Genomic_DNA"/>
</dbReference>
<dbReference type="InterPro" id="IPR036188">
    <property type="entry name" value="FAD/NAD-bd_sf"/>
</dbReference>
<sequence>MAPRPRAVAIAARCALLAALRAELCATSAGARFLEPRAAGGGVGSACSAHPLCAHLAGDCCPTAAGLTLGCCEDTPPGPSPTAGPVPPVSTPISTAPPSPHSPSPTAGPEDEEFDVVIVGAGLVGSVVVAKMADALPRDFRILVLEAGKASHFSLGGTEAPASVGADGQWQVWTPGLENVTRYDVPGNYPVQQCWSGDCEQAWQDVPGFQCKILGGCGVMNGALTQVPQSGCFASWPSGWQWADLEPYLTAAEELFHVTQTPSADGKHYLDDAGASLVKGALAGHFSEVTPRQPQSWTMGVPLVTAGEGFRQSTASVLLPAALARPNVSLRLESLVSAIEHDGAGSATGVRYTRGGRSQVARLSQRGRLVLSGGALNTPRLLLASGVAPGNGAVGRGVSDHAYAAQRYKLPAGSTVSVFPYSPPTAAAIQEYAANRSGGLAQYGPLLAAFWRSPDTAGSAEDWDVEMWVQPSDQPSEVTLSFSLMRPTCSSADVVLAEGNAATFENDHLYLACKQDQDTMRQAQLAFQGWMREMGALPQGAAEGPYSMNHWVGSCALGSCVDPATLIVRESTNIAVADASIVPQQVWGHPALTLQAVALRAAEIVSEGVRSGGR</sequence>
<dbReference type="SUPFAM" id="SSF54373">
    <property type="entry name" value="FAD-linked reductases, C-terminal domain"/>
    <property type="match status" value="1"/>
</dbReference>
<dbReference type="Pfam" id="PF05199">
    <property type="entry name" value="GMC_oxred_C"/>
    <property type="match status" value="1"/>
</dbReference>
<dbReference type="PANTHER" id="PTHR47190:SF2">
    <property type="entry name" value="CELLOBIOSE DEHYDROGENASE (AFU_ORTHOLOGUE AFUA_2G17620)"/>
    <property type="match status" value="1"/>
</dbReference>
<name>A0ABN9UDJ0_9DINO</name>
<reference evidence="6" key="1">
    <citation type="submission" date="2023-10" db="EMBL/GenBank/DDBJ databases">
        <authorList>
            <person name="Chen Y."/>
            <person name="Shah S."/>
            <person name="Dougan E. K."/>
            <person name="Thang M."/>
            <person name="Chan C."/>
        </authorList>
    </citation>
    <scope>NUCLEOTIDE SEQUENCE [LARGE SCALE GENOMIC DNA]</scope>
</reference>
<dbReference type="Gene3D" id="3.30.410.10">
    <property type="entry name" value="Cholesterol Oxidase, domain 2"/>
    <property type="match status" value="1"/>
</dbReference>
<comment type="caution">
    <text evidence="6">The sequence shown here is derived from an EMBL/GenBank/DDBJ whole genome shotgun (WGS) entry which is preliminary data.</text>
</comment>
<evidence type="ECO:0000256" key="3">
    <source>
        <dbReference type="SAM" id="SignalP"/>
    </source>
</evidence>
<evidence type="ECO:0000259" key="5">
    <source>
        <dbReference type="Pfam" id="PF05199"/>
    </source>
</evidence>
<accession>A0ABN9UDJ0</accession>
<feature type="signal peptide" evidence="3">
    <location>
        <begin position="1"/>
        <end position="22"/>
    </location>
</feature>
<dbReference type="SUPFAM" id="SSF51905">
    <property type="entry name" value="FAD/NAD(P)-binding domain"/>
    <property type="match status" value="1"/>
</dbReference>
<evidence type="ECO:0000256" key="1">
    <source>
        <dbReference type="ARBA" id="ARBA00010790"/>
    </source>
</evidence>
<dbReference type="InterPro" id="IPR007867">
    <property type="entry name" value="GMC_OxRtase_C"/>
</dbReference>
<feature type="domain" description="Glucose-methanol-choline oxidoreductase N-terminal" evidence="4">
    <location>
        <begin position="116"/>
        <end position="402"/>
    </location>
</feature>
<dbReference type="Proteomes" id="UP001189429">
    <property type="component" value="Unassembled WGS sequence"/>
</dbReference>
<dbReference type="PANTHER" id="PTHR47190">
    <property type="entry name" value="DEHYDROGENASE, PUTATIVE-RELATED"/>
    <property type="match status" value="1"/>
</dbReference>
<protein>
    <recommendedName>
        <fullName evidence="8">Glucose-methanol-choline oxidoreductase N-terminal domain-containing protein</fullName>
    </recommendedName>
</protein>
<dbReference type="Gene3D" id="3.50.50.60">
    <property type="entry name" value="FAD/NAD(P)-binding domain"/>
    <property type="match status" value="1"/>
</dbReference>
<evidence type="ECO:0000256" key="2">
    <source>
        <dbReference type="SAM" id="MobiDB-lite"/>
    </source>
</evidence>
<feature type="chain" id="PRO_5046694149" description="Glucose-methanol-choline oxidoreductase N-terminal domain-containing protein" evidence="3">
    <location>
        <begin position="23"/>
        <end position="614"/>
    </location>
</feature>
<keyword evidence="7" id="KW-1185">Reference proteome</keyword>
<feature type="region of interest" description="Disordered" evidence="2">
    <location>
        <begin position="77"/>
        <end position="110"/>
    </location>
</feature>
<evidence type="ECO:0008006" key="8">
    <source>
        <dbReference type="Google" id="ProtNLM"/>
    </source>
</evidence>
<evidence type="ECO:0000313" key="7">
    <source>
        <dbReference type="Proteomes" id="UP001189429"/>
    </source>
</evidence>
<dbReference type="InterPro" id="IPR012132">
    <property type="entry name" value="GMC_OxRdtase"/>
</dbReference>
<comment type="similarity">
    <text evidence="1">Belongs to the GMC oxidoreductase family.</text>
</comment>
<evidence type="ECO:0000313" key="6">
    <source>
        <dbReference type="EMBL" id="CAK0857563.1"/>
    </source>
</evidence>
<dbReference type="InterPro" id="IPR000172">
    <property type="entry name" value="GMC_OxRdtase_N"/>
</dbReference>
<organism evidence="6 7">
    <name type="scientific">Prorocentrum cordatum</name>
    <dbReference type="NCBI Taxonomy" id="2364126"/>
    <lineage>
        <taxon>Eukaryota</taxon>
        <taxon>Sar</taxon>
        <taxon>Alveolata</taxon>
        <taxon>Dinophyceae</taxon>
        <taxon>Prorocentrales</taxon>
        <taxon>Prorocentraceae</taxon>
        <taxon>Prorocentrum</taxon>
    </lineage>
</organism>
<feature type="domain" description="Glucose-methanol-choline oxidoreductase C-terminal" evidence="5">
    <location>
        <begin position="547"/>
        <end position="598"/>
    </location>
</feature>
<dbReference type="Pfam" id="PF00732">
    <property type="entry name" value="GMC_oxred_N"/>
    <property type="match status" value="1"/>
</dbReference>
<evidence type="ECO:0000259" key="4">
    <source>
        <dbReference type="Pfam" id="PF00732"/>
    </source>
</evidence>
<gene>
    <name evidence="6" type="ORF">PCOR1329_LOCUS47654</name>
</gene>
<proteinExistence type="inferred from homology"/>
<feature type="compositionally biased region" description="Pro residues" evidence="2">
    <location>
        <begin position="77"/>
        <end position="103"/>
    </location>
</feature>
<dbReference type="InterPro" id="IPR053208">
    <property type="entry name" value="GMC_Oxidoreductase_CD"/>
</dbReference>
<keyword evidence="3" id="KW-0732">Signal</keyword>
<dbReference type="PIRSF" id="PIRSF000137">
    <property type="entry name" value="Alcohol_oxidase"/>
    <property type="match status" value="1"/>
</dbReference>